<sequence>MLKRCLLCVKQFADEIIIVDTGSMDSTKEIAKRYTDNIYDFPWNHDFSKARNFSFSKASMDYIFWLDADDVINKEDCEKILSLKKELHHDVAAVMMKYVVSVDENNRPLSYFYRERMVKRENGLEWLGIVHECLNIKGNIVYSPIKIFHDPKKKKDVSRNLALYEKQKEKNITFSARDLYYYGRELYEHKEYQKALSVLKQVLEKDTWIEYKIGTCEILGMIYQILKDKENALLMYFQSFLYDEPRAEICCCIGECFMHYEEYKKAVFWYQLALKRNRKDREGAFIREDCYGFLPSIQLCVCYWMLHDKEKSSYYHTLSKIYRPKHPAVLYNEKIFQ</sequence>
<keyword evidence="3" id="KW-1185">Reference proteome</keyword>
<dbReference type="EMBL" id="AP019695">
    <property type="protein sequence ID" value="BBK23196.1"/>
    <property type="molecule type" value="Genomic_DNA"/>
</dbReference>
<dbReference type="CDD" id="cd02511">
    <property type="entry name" value="Beta4Glucosyltransferase"/>
    <property type="match status" value="1"/>
</dbReference>
<organism evidence="2 3">
    <name type="scientific">Amedibacterium intestinale</name>
    <dbReference type="NCBI Taxonomy" id="2583452"/>
    <lineage>
        <taxon>Bacteria</taxon>
        <taxon>Bacillati</taxon>
        <taxon>Bacillota</taxon>
        <taxon>Erysipelotrichia</taxon>
        <taxon>Erysipelotrichales</taxon>
        <taxon>Erysipelotrichaceae</taxon>
        <taxon>Amedibacterium</taxon>
    </lineage>
</organism>
<dbReference type="PANTHER" id="PTHR43630">
    <property type="entry name" value="POLY-BETA-1,6-N-ACETYL-D-GLUCOSAMINE SYNTHASE"/>
    <property type="match status" value="1"/>
</dbReference>
<dbReference type="InterPro" id="IPR029044">
    <property type="entry name" value="Nucleotide-diphossugar_trans"/>
</dbReference>
<keyword evidence="2" id="KW-0808">Transferase</keyword>
<dbReference type="GO" id="GO:0016740">
    <property type="term" value="F:transferase activity"/>
    <property type="evidence" value="ECO:0007669"/>
    <property type="project" value="UniProtKB-KW"/>
</dbReference>
<dbReference type="Gene3D" id="3.90.550.10">
    <property type="entry name" value="Spore Coat Polysaccharide Biosynthesis Protein SpsA, Chain A"/>
    <property type="match status" value="1"/>
</dbReference>
<evidence type="ECO:0000313" key="2">
    <source>
        <dbReference type="EMBL" id="BBK23196.1"/>
    </source>
</evidence>
<dbReference type="SUPFAM" id="SSF48452">
    <property type="entry name" value="TPR-like"/>
    <property type="match status" value="1"/>
</dbReference>
<evidence type="ECO:0000313" key="3">
    <source>
        <dbReference type="Proteomes" id="UP000464754"/>
    </source>
</evidence>
<proteinExistence type="predicted"/>
<dbReference type="Proteomes" id="UP000464754">
    <property type="component" value="Chromosome"/>
</dbReference>
<dbReference type="InterPro" id="IPR001173">
    <property type="entry name" value="Glyco_trans_2-like"/>
</dbReference>
<dbReference type="Pfam" id="PF00535">
    <property type="entry name" value="Glycos_transf_2"/>
    <property type="match status" value="1"/>
</dbReference>
<dbReference type="InterPro" id="IPR011990">
    <property type="entry name" value="TPR-like_helical_dom_sf"/>
</dbReference>
<evidence type="ECO:0000259" key="1">
    <source>
        <dbReference type="Pfam" id="PF00535"/>
    </source>
</evidence>
<protein>
    <submittedName>
        <fullName evidence="2">Glycosyl transferase</fullName>
    </submittedName>
</protein>
<name>A0A6N4TIZ5_9FIRM</name>
<dbReference type="SMART" id="SM00028">
    <property type="entry name" value="TPR"/>
    <property type="match status" value="3"/>
</dbReference>
<dbReference type="KEGG" id="aarg:Aargi30884_20990"/>
<gene>
    <name evidence="2" type="ORF">Aargi30884_20990</name>
</gene>
<accession>A0A6N4TIZ5</accession>
<dbReference type="InterPro" id="IPR019734">
    <property type="entry name" value="TPR_rpt"/>
</dbReference>
<dbReference type="AlphaFoldDB" id="A0A6N4TIZ5"/>
<reference evidence="3" key="1">
    <citation type="submission" date="2019-05" db="EMBL/GenBank/DDBJ databases">
        <title>Complete genome sequencing of Absiella argi strain JCM 30884.</title>
        <authorList>
            <person name="Sakamoto M."/>
            <person name="Murakami T."/>
            <person name="Mori H."/>
        </authorList>
    </citation>
    <scope>NUCLEOTIDE SEQUENCE [LARGE SCALE GENOMIC DNA]</scope>
    <source>
        <strain evidence="3">JCM 30884</strain>
    </source>
</reference>
<dbReference type="PANTHER" id="PTHR43630:SF2">
    <property type="entry name" value="GLYCOSYLTRANSFERASE"/>
    <property type="match status" value="1"/>
</dbReference>
<dbReference type="SUPFAM" id="SSF53448">
    <property type="entry name" value="Nucleotide-diphospho-sugar transferases"/>
    <property type="match status" value="1"/>
</dbReference>
<feature type="domain" description="Glycosyltransferase 2-like" evidence="1">
    <location>
        <begin position="2"/>
        <end position="118"/>
    </location>
</feature>
<dbReference type="Gene3D" id="1.25.40.10">
    <property type="entry name" value="Tetratricopeptide repeat domain"/>
    <property type="match status" value="1"/>
</dbReference>